<dbReference type="Pfam" id="PF13837">
    <property type="entry name" value="Myb_DNA-bind_4"/>
    <property type="match status" value="1"/>
</dbReference>
<feature type="region of interest" description="Disordered" evidence="2">
    <location>
        <begin position="505"/>
        <end position="528"/>
    </location>
</feature>
<gene>
    <name evidence="4" type="ORF">KC01_LOCUS39955</name>
</gene>
<keyword evidence="1" id="KW-0175">Coiled coil</keyword>
<sequence>MAANMGRTKQYWSVAETICLLEIWSSSETKNQHKGATRTKEQYEQIQRELAAQGHDRAVEQIVNKIKKLKMEFKEQKYHSKQNRDYWVQKNPYFEVLECVFGGGEEQASQLEDYNCLPQSSADNEKWSVQETDCLLKICTDAEFHQRLLFLRSSKEIIEDIQKEMNAQGHELTSERILDQLQTLQREHRAQNEEDQDPGNSLCSKIDLNVVDFILGDKEECTLQTTETIKTEPPEDFEEIAAPELDAVKMEPLENNSSVMCSSEAPECSSYRPAQKMNGDKWIDAEVQALLSGEGKWYDILDSILGHHPLYSGTTTTAAAAHLSENSAEEFMESIENHPLSRDCFENQVESGPGDHEVIQVLEIVPNPDSKTVVQQPVDDDVVDCTSYSSSPQQRPQFKINNEKWMDAEVQALLSIYADTKNQTDFEGKWYDILDSILGHHPMYSGTTAAAHLSENSVEEFMESTENNTPSREGLTPNCTENNVESIGSSEGPDAQLLVLSDSAPELEKSPGPFSSTEQSRPVSSSSFHPAVRTLAFHSRPVKRKRRESSELVECLERMQERFLQHSREMHEALLNNIDTHMTAVVGLMERMASAMEARAANPH</sequence>
<evidence type="ECO:0000313" key="5">
    <source>
        <dbReference type="Proteomes" id="UP001497482"/>
    </source>
</evidence>
<dbReference type="Gene3D" id="1.10.10.60">
    <property type="entry name" value="Homeodomain-like"/>
    <property type="match status" value="1"/>
</dbReference>
<dbReference type="EMBL" id="OZ035830">
    <property type="protein sequence ID" value="CAL1613812.1"/>
    <property type="molecule type" value="Genomic_DNA"/>
</dbReference>
<dbReference type="InterPro" id="IPR044822">
    <property type="entry name" value="Myb_DNA-bind_4"/>
</dbReference>
<evidence type="ECO:0000259" key="3">
    <source>
        <dbReference type="Pfam" id="PF13837"/>
    </source>
</evidence>
<feature type="region of interest" description="Disordered" evidence="2">
    <location>
        <begin position="458"/>
        <end position="492"/>
    </location>
</feature>
<dbReference type="PANTHER" id="PTHR47595:SF1">
    <property type="entry name" value="MYB_SANT-LIKE DNA-BINDING DOMAIN-CONTAINING PROTEIN"/>
    <property type="match status" value="1"/>
</dbReference>
<name>A0AAV2MK49_KNICA</name>
<dbReference type="AlphaFoldDB" id="A0AAV2MK49"/>
<proteinExistence type="predicted"/>
<dbReference type="Proteomes" id="UP001497482">
    <property type="component" value="Chromosome 8"/>
</dbReference>
<dbReference type="PANTHER" id="PTHR47595">
    <property type="entry name" value="HEAT SHOCK 70 KDA PROTEIN 14"/>
    <property type="match status" value="1"/>
</dbReference>
<evidence type="ECO:0000256" key="1">
    <source>
        <dbReference type="SAM" id="Coils"/>
    </source>
</evidence>
<reference evidence="4 5" key="1">
    <citation type="submission" date="2024-04" db="EMBL/GenBank/DDBJ databases">
        <authorList>
            <person name="Waldvogel A.-M."/>
            <person name="Schoenle A."/>
        </authorList>
    </citation>
    <scope>NUCLEOTIDE SEQUENCE [LARGE SCALE GENOMIC DNA]</scope>
</reference>
<feature type="domain" description="Myb/SANT-like DNA-binding" evidence="3">
    <location>
        <begin position="10"/>
        <end position="98"/>
    </location>
</feature>
<protein>
    <recommendedName>
        <fullName evidence="3">Myb/SANT-like DNA-binding domain-containing protein</fullName>
    </recommendedName>
</protein>
<feature type="coiled-coil region" evidence="1">
    <location>
        <begin position="167"/>
        <end position="194"/>
    </location>
</feature>
<accession>A0AAV2MK49</accession>
<feature type="compositionally biased region" description="Polar residues" evidence="2">
    <location>
        <begin position="464"/>
        <end position="489"/>
    </location>
</feature>
<organism evidence="4 5">
    <name type="scientific">Knipowitschia caucasica</name>
    <name type="common">Caucasian dwarf goby</name>
    <name type="synonym">Pomatoschistus caucasicus</name>
    <dbReference type="NCBI Taxonomy" id="637954"/>
    <lineage>
        <taxon>Eukaryota</taxon>
        <taxon>Metazoa</taxon>
        <taxon>Chordata</taxon>
        <taxon>Craniata</taxon>
        <taxon>Vertebrata</taxon>
        <taxon>Euteleostomi</taxon>
        <taxon>Actinopterygii</taxon>
        <taxon>Neopterygii</taxon>
        <taxon>Teleostei</taxon>
        <taxon>Neoteleostei</taxon>
        <taxon>Acanthomorphata</taxon>
        <taxon>Gobiaria</taxon>
        <taxon>Gobiiformes</taxon>
        <taxon>Gobioidei</taxon>
        <taxon>Gobiidae</taxon>
        <taxon>Gobiinae</taxon>
        <taxon>Knipowitschia</taxon>
    </lineage>
</organism>
<keyword evidence="5" id="KW-1185">Reference proteome</keyword>
<evidence type="ECO:0000256" key="2">
    <source>
        <dbReference type="SAM" id="MobiDB-lite"/>
    </source>
</evidence>
<feature type="compositionally biased region" description="Polar residues" evidence="2">
    <location>
        <begin position="513"/>
        <end position="528"/>
    </location>
</feature>
<evidence type="ECO:0000313" key="4">
    <source>
        <dbReference type="EMBL" id="CAL1613812.1"/>
    </source>
</evidence>